<evidence type="ECO:0000313" key="8">
    <source>
        <dbReference type="Proteomes" id="UP001552521"/>
    </source>
</evidence>
<sequence length="418" mass="45589">MSVPVISATPRTASVDPRRRPDVARLPKSSWLRAAAAERRIRHTIGRLPLRIRIAGTEQSVGRGGPLMEVRDPHSFFRRTGANGLTGFKESYTAGEWDATDLVGVLTVLAEHADALAPEAPERTRGARRAGEPARHDRTPKAARADAAHELLSLFLDETLTYSCALFRGFPAEHRLLPAAQHRKIDRLLDLAHVGPGTQLLEMGSGRGELAIRAAARGARVLTVTHSAEQQALAARRVRAAGAGDRVTVLLRDYRRVLGRYDAIVGVETVEAVGAGFWPEYLMTLDRLLAPGGRVALQAVTMPQERMPASRAAVSWAQKYICPAGPLPSTQALEEFTGRCTGLSVTAREAFGAHYAETLRLWRERFTARAADADALGFDETFRRLWHFCLAHAEAGFRSGLLDVQQLQLTKPAEGTPG</sequence>
<dbReference type="Proteomes" id="UP001552521">
    <property type="component" value="Unassembled WGS sequence"/>
</dbReference>
<evidence type="ECO:0000256" key="1">
    <source>
        <dbReference type="ARBA" id="ARBA00010815"/>
    </source>
</evidence>
<evidence type="ECO:0000256" key="4">
    <source>
        <dbReference type="ARBA" id="ARBA00022691"/>
    </source>
</evidence>
<evidence type="ECO:0000256" key="5">
    <source>
        <dbReference type="ARBA" id="ARBA00023098"/>
    </source>
</evidence>
<dbReference type="PANTHER" id="PTHR43667">
    <property type="entry name" value="CYCLOPROPANE-FATTY-ACYL-PHOSPHOLIPID SYNTHASE"/>
    <property type="match status" value="1"/>
</dbReference>
<dbReference type="PANTHER" id="PTHR43667:SF2">
    <property type="entry name" value="FATTY ACID C-METHYL TRANSFERASE"/>
    <property type="match status" value="1"/>
</dbReference>
<dbReference type="InterPro" id="IPR029063">
    <property type="entry name" value="SAM-dependent_MTases_sf"/>
</dbReference>
<gene>
    <name evidence="7" type="ORF">AB0K36_30485</name>
</gene>
<dbReference type="InterPro" id="IPR003333">
    <property type="entry name" value="CMAS"/>
</dbReference>
<proteinExistence type="inferred from homology"/>
<evidence type="ECO:0000256" key="6">
    <source>
        <dbReference type="SAM" id="MobiDB-lite"/>
    </source>
</evidence>
<keyword evidence="4" id="KW-0949">S-adenosyl-L-methionine</keyword>
<name>A0ABV3I3J5_9ACTN</name>
<dbReference type="EC" id="2.1.1.-" evidence="7"/>
<feature type="compositionally biased region" description="Basic and acidic residues" evidence="6">
    <location>
        <begin position="120"/>
        <end position="143"/>
    </location>
</feature>
<dbReference type="SUPFAM" id="SSF53335">
    <property type="entry name" value="S-adenosyl-L-methionine-dependent methyltransferases"/>
    <property type="match status" value="1"/>
</dbReference>
<dbReference type="Gene3D" id="3.40.50.150">
    <property type="entry name" value="Vaccinia Virus protein VP39"/>
    <property type="match status" value="1"/>
</dbReference>
<reference evidence="7 8" key="1">
    <citation type="submission" date="2024-06" db="EMBL/GenBank/DDBJ databases">
        <title>The Natural Products Discovery Center: Release of the First 8490 Sequenced Strains for Exploring Actinobacteria Biosynthetic Diversity.</title>
        <authorList>
            <person name="Kalkreuter E."/>
            <person name="Kautsar S.A."/>
            <person name="Yang D."/>
            <person name="Bader C.D."/>
            <person name="Teijaro C.N."/>
            <person name="Fluegel L."/>
            <person name="Davis C.M."/>
            <person name="Simpson J.R."/>
            <person name="Lauterbach L."/>
            <person name="Steele A.D."/>
            <person name="Gui C."/>
            <person name="Meng S."/>
            <person name="Li G."/>
            <person name="Viehrig K."/>
            <person name="Ye F."/>
            <person name="Su P."/>
            <person name="Kiefer A.F."/>
            <person name="Nichols A."/>
            <person name="Cepeda A.J."/>
            <person name="Yan W."/>
            <person name="Fan B."/>
            <person name="Jiang Y."/>
            <person name="Adhikari A."/>
            <person name="Zheng C.-J."/>
            <person name="Schuster L."/>
            <person name="Cowan T.M."/>
            <person name="Smanski M.J."/>
            <person name="Chevrette M.G."/>
            <person name="De Carvalho L.P.S."/>
            <person name="Shen B."/>
        </authorList>
    </citation>
    <scope>NUCLEOTIDE SEQUENCE [LARGE SCALE GENOMIC DNA]</scope>
    <source>
        <strain evidence="7 8">NPDC049344</strain>
    </source>
</reference>
<keyword evidence="8" id="KW-1185">Reference proteome</keyword>
<protein>
    <submittedName>
        <fullName evidence="7">Cyclopropane-fatty-acyl-phospholipid synthase family protein</fullName>
        <ecNumber evidence="7">2.1.1.-</ecNumber>
    </submittedName>
</protein>
<dbReference type="EMBL" id="JBFAQK010000068">
    <property type="protein sequence ID" value="MEV4685093.1"/>
    <property type="molecule type" value="Genomic_DNA"/>
</dbReference>
<keyword evidence="5" id="KW-0443">Lipid metabolism</keyword>
<comment type="caution">
    <text evidence="7">The sequence shown here is derived from an EMBL/GenBank/DDBJ whole genome shotgun (WGS) entry which is preliminary data.</text>
</comment>
<dbReference type="GO" id="GO:0008168">
    <property type="term" value="F:methyltransferase activity"/>
    <property type="evidence" value="ECO:0007669"/>
    <property type="project" value="UniProtKB-KW"/>
</dbReference>
<organism evidence="7 8">
    <name type="scientific">Streptomyces kurssanovii</name>
    <dbReference type="NCBI Taxonomy" id="67312"/>
    <lineage>
        <taxon>Bacteria</taxon>
        <taxon>Bacillati</taxon>
        <taxon>Actinomycetota</taxon>
        <taxon>Actinomycetes</taxon>
        <taxon>Kitasatosporales</taxon>
        <taxon>Streptomycetaceae</taxon>
        <taxon>Streptomyces</taxon>
    </lineage>
</organism>
<keyword evidence="2 7" id="KW-0489">Methyltransferase</keyword>
<feature type="region of interest" description="Disordered" evidence="6">
    <location>
        <begin position="1"/>
        <end position="20"/>
    </location>
</feature>
<dbReference type="Pfam" id="PF02353">
    <property type="entry name" value="CMAS"/>
    <property type="match status" value="1"/>
</dbReference>
<evidence type="ECO:0000313" key="7">
    <source>
        <dbReference type="EMBL" id="MEV4685093.1"/>
    </source>
</evidence>
<dbReference type="GO" id="GO:0032259">
    <property type="term" value="P:methylation"/>
    <property type="evidence" value="ECO:0007669"/>
    <property type="project" value="UniProtKB-KW"/>
</dbReference>
<dbReference type="PIRSF" id="PIRSF003085">
    <property type="entry name" value="CMAS"/>
    <property type="match status" value="1"/>
</dbReference>
<comment type="similarity">
    <text evidence="1">Belongs to the CFA/CMAS family.</text>
</comment>
<dbReference type="InterPro" id="IPR050723">
    <property type="entry name" value="CFA/CMAS"/>
</dbReference>
<keyword evidence="3 7" id="KW-0808">Transferase</keyword>
<evidence type="ECO:0000256" key="2">
    <source>
        <dbReference type="ARBA" id="ARBA00022603"/>
    </source>
</evidence>
<accession>A0ABV3I3J5</accession>
<dbReference type="RefSeq" id="WP_364600442.1">
    <property type="nucleotide sequence ID" value="NZ_JBFAQK010000068.1"/>
</dbReference>
<feature type="region of interest" description="Disordered" evidence="6">
    <location>
        <begin position="118"/>
        <end position="143"/>
    </location>
</feature>
<evidence type="ECO:0000256" key="3">
    <source>
        <dbReference type="ARBA" id="ARBA00022679"/>
    </source>
</evidence>